<gene>
    <name evidence="1" type="ORF">RUM43_005408</name>
</gene>
<dbReference type="Proteomes" id="UP001372834">
    <property type="component" value="Unassembled WGS sequence"/>
</dbReference>
<name>A0AAN8NW00_POLSC</name>
<sequence>MERNASAEAIKNEKYKKVTSRPGAVGGRKEGVVVDGGRQWQVVDGMKLQGEEHGLKTKSVAEETLEGKVEFDSQKACQLTPVNSFDFGH</sequence>
<accession>A0AAN8NW00</accession>
<proteinExistence type="predicted"/>
<dbReference type="EMBL" id="JAWJWE010000037">
    <property type="protein sequence ID" value="KAK6625117.1"/>
    <property type="molecule type" value="Genomic_DNA"/>
</dbReference>
<organism evidence="1 2">
    <name type="scientific">Polyplax serrata</name>
    <name type="common">Common mouse louse</name>
    <dbReference type="NCBI Taxonomy" id="468196"/>
    <lineage>
        <taxon>Eukaryota</taxon>
        <taxon>Metazoa</taxon>
        <taxon>Ecdysozoa</taxon>
        <taxon>Arthropoda</taxon>
        <taxon>Hexapoda</taxon>
        <taxon>Insecta</taxon>
        <taxon>Pterygota</taxon>
        <taxon>Neoptera</taxon>
        <taxon>Paraneoptera</taxon>
        <taxon>Psocodea</taxon>
        <taxon>Troctomorpha</taxon>
        <taxon>Phthiraptera</taxon>
        <taxon>Anoplura</taxon>
        <taxon>Polyplacidae</taxon>
        <taxon>Polyplax</taxon>
    </lineage>
</organism>
<protein>
    <submittedName>
        <fullName evidence="1">Uncharacterized protein</fullName>
    </submittedName>
</protein>
<dbReference type="AlphaFoldDB" id="A0AAN8NW00"/>
<evidence type="ECO:0000313" key="2">
    <source>
        <dbReference type="Proteomes" id="UP001372834"/>
    </source>
</evidence>
<evidence type="ECO:0000313" key="1">
    <source>
        <dbReference type="EMBL" id="KAK6625117.1"/>
    </source>
</evidence>
<reference evidence="1 2" key="1">
    <citation type="submission" date="2023-10" db="EMBL/GenBank/DDBJ databases">
        <title>Genomes of two closely related lineages of the louse Polyplax serrata with different host specificities.</title>
        <authorList>
            <person name="Martinu J."/>
            <person name="Tarabai H."/>
            <person name="Stefka J."/>
            <person name="Hypsa V."/>
        </authorList>
    </citation>
    <scope>NUCLEOTIDE SEQUENCE [LARGE SCALE GENOMIC DNA]</scope>
    <source>
        <strain evidence="1">HR10_N</strain>
    </source>
</reference>
<comment type="caution">
    <text evidence="1">The sequence shown here is derived from an EMBL/GenBank/DDBJ whole genome shotgun (WGS) entry which is preliminary data.</text>
</comment>